<evidence type="ECO:0000313" key="8">
    <source>
        <dbReference type="Proteomes" id="UP000008022"/>
    </source>
</evidence>
<dbReference type="PANTHER" id="PTHR21227:SF0">
    <property type="entry name" value="TRNA-SPLICING ENDONUCLEASE SUBUNIT SEN2"/>
    <property type="match status" value="1"/>
</dbReference>
<dbReference type="AlphaFoldDB" id="A0A0E0RAM1"/>
<dbReference type="eggNOG" id="KOG4685">
    <property type="taxonomic scope" value="Eukaryota"/>
</dbReference>
<dbReference type="EnsemblPlants" id="ORUFI11G20460.1">
    <property type="protein sequence ID" value="ORUFI11G20460.1"/>
    <property type="gene ID" value="ORUFI11G20460"/>
</dbReference>
<dbReference type="GO" id="GO:0000213">
    <property type="term" value="F:tRNA-intron lyase activity"/>
    <property type="evidence" value="ECO:0007669"/>
    <property type="project" value="UniProtKB-EC"/>
</dbReference>
<comment type="catalytic activity">
    <reaction evidence="3">
        <text>pretRNA = a 3'-half-tRNA molecule with a 5'-OH end + a 5'-half-tRNA molecule with a 2',3'-cyclic phosphate end + an intron with a 2',3'-cyclic phosphate and a 5'-hydroxyl terminus.</text>
        <dbReference type="EC" id="4.6.1.16"/>
    </reaction>
</comment>
<dbReference type="Pfam" id="PF03134">
    <property type="entry name" value="TB2_DP1_HVA22"/>
    <property type="match status" value="1"/>
</dbReference>
<reference evidence="8" key="1">
    <citation type="submission" date="2013-06" db="EMBL/GenBank/DDBJ databases">
        <authorList>
            <person name="Zhao Q."/>
        </authorList>
    </citation>
    <scope>NUCLEOTIDE SEQUENCE</scope>
    <source>
        <strain evidence="8">cv. W1943</strain>
    </source>
</reference>
<dbReference type="GO" id="GO:0005737">
    <property type="term" value="C:cytoplasm"/>
    <property type="evidence" value="ECO:0007669"/>
    <property type="project" value="TreeGrafter"/>
</dbReference>
<evidence type="ECO:0000256" key="2">
    <source>
        <dbReference type="ARBA" id="ARBA00012573"/>
    </source>
</evidence>
<evidence type="ECO:0000259" key="6">
    <source>
        <dbReference type="Pfam" id="PF02778"/>
    </source>
</evidence>
<feature type="domain" description="tRNA intron endonuclease N-terminal" evidence="6">
    <location>
        <begin position="395"/>
        <end position="453"/>
    </location>
</feature>
<dbReference type="Pfam" id="PF02778">
    <property type="entry name" value="tRNA_int_endo_N"/>
    <property type="match status" value="1"/>
</dbReference>
<dbReference type="Proteomes" id="UP000008022">
    <property type="component" value="Unassembled WGS sequence"/>
</dbReference>
<dbReference type="GO" id="GO:0000379">
    <property type="term" value="P:tRNA-type intron splice site recognition and cleavage"/>
    <property type="evidence" value="ECO:0007669"/>
    <property type="project" value="TreeGrafter"/>
</dbReference>
<feature type="compositionally biased region" description="Basic and acidic residues" evidence="4">
    <location>
        <begin position="636"/>
        <end position="659"/>
    </location>
</feature>
<dbReference type="InterPro" id="IPR004345">
    <property type="entry name" value="TB2_DP1_HVA22"/>
</dbReference>
<feature type="compositionally biased region" description="Basic and acidic residues" evidence="4">
    <location>
        <begin position="161"/>
        <end position="259"/>
    </location>
</feature>
<feature type="compositionally biased region" description="Polar residues" evidence="4">
    <location>
        <begin position="624"/>
        <end position="635"/>
    </location>
</feature>
<dbReference type="eggNOG" id="KOG1725">
    <property type="taxonomic scope" value="Eukaryota"/>
</dbReference>
<dbReference type="CDD" id="cd22363">
    <property type="entry name" value="tRNA-intron_lyase_C"/>
    <property type="match status" value="1"/>
</dbReference>
<evidence type="ECO:0000256" key="4">
    <source>
        <dbReference type="SAM" id="MobiDB-lite"/>
    </source>
</evidence>
<dbReference type="EC" id="4.6.1.16" evidence="2"/>
<accession>A0A0E0RAM1</accession>
<evidence type="ECO:0000256" key="1">
    <source>
        <dbReference type="ARBA" id="ARBA00008078"/>
    </source>
</evidence>
<dbReference type="SUPFAM" id="SSF53032">
    <property type="entry name" value="tRNA-intron endonuclease catalytic domain-like"/>
    <property type="match status" value="1"/>
</dbReference>
<dbReference type="GO" id="GO:0003676">
    <property type="term" value="F:nucleic acid binding"/>
    <property type="evidence" value="ECO:0007669"/>
    <property type="project" value="InterPro"/>
</dbReference>
<dbReference type="InterPro" id="IPR011856">
    <property type="entry name" value="tRNA_endonuc-like_dom_sf"/>
</dbReference>
<proteinExistence type="inferred from homology"/>
<protein>
    <recommendedName>
        <fullName evidence="2">tRNA-intron lyase</fullName>
        <ecNumber evidence="2">4.6.1.16</ecNumber>
    </recommendedName>
</protein>
<keyword evidence="5" id="KW-1133">Transmembrane helix</keyword>
<feature type="region of interest" description="Disordered" evidence="4">
    <location>
        <begin position="148"/>
        <end position="286"/>
    </location>
</feature>
<keyword evidence="5" id="KW-0812">Transmembrane</keyword>
<organism evidence="7 8">
    <name type="scientific">Oryza rufipogon</name>
    <name type="common">Brownbeard rice</name>
    <name type="synonym">Asian wild rice</name>
    <dbReference type="NCBI Taxonomy" id="4529"/>
    <lineage>
        <taxon>Eukaryota</taxon>
        <taxon>Viridiplantae</taxon>
        <taxon>Streptophyta</taxon>
        <taxon>Embryophyta</taxon>
        <taxon>Tracheophyta</taxon>
        <taxon>Spermatophyta</taxon>
        <taxon>Magnoliopsida</taxon>
        <taxon>Liliopsida</taxon>
        <taxon>Poales</taxon>
        <taxon>Poaceae</taxon>
        <taxon>BOP clade</taxon>
        <taxon>Oryzoideae</taxon>
        <taxon>Oryzeae</taxon>
        <taxon>Oryzinae</taxon>
        <taxon>Oryza</taxon>
    </lineage>
</organism>
<sequence length="740" mass="83020">MGSGSLLKVLAKNFDVLAGPLVALAYPLYASVKAIETKSPVDDQQWLTYWVMYSLITLFELTFASIIQWLPFWPSMKLIFICWLVLPYFNGAAFVYQNYVRPMFVKHQMVNIWYVPQKKGLFGKSDDFLTALDKFIEENGPEALKKLTNKAGKSSKQSGKSWKDSKSSKESKDSKSSKESKEPKPSKDSKQLKPPKVSKESKPLKDSKEDKKAVKEDKKAAAKDSKEQKKALKDSKELKKALKDSKEQGLQKDSDELKPKSNKRVTFAEVEPEKELKASNSDWHPTSEYHSVYPEHNSWSSSFMIFEDENTNQSAVAAAAAAAAVVHSILCEWVQHMDLPGPRWKKGKDGKDFSALAAANPMSVIVAELKASFISSKTFCQGPGGGAILGVEPEQASPVILNRAAFGHAVEIAAAQKHWFQLSPEEVFYLCHVLNCIRVESHDKKQMSDKQLWNHFRSMSESFPEMYKAYSHLRFKNWVILSYRHHPALVHSEFAVVVVPEGAAFGNRCGRMEVWSDLLCALRASGSVAKTLLVLTISSGSCELSSPDCLEQLVVHERTITRWIPQQRREQRSEASRDEANREELISKKESVEFNLWGVILGFSVLSSLLMKLSKLSKRFKTTETTKSFDSQKSSNSKEDMKAPKDSKEQKKVLKDSKILKSARKTQKSRLSPLHSSPPRSSSLEKPKLQQSAAAATRERPSGDDGSRQLLPQLEWRLGDEAMAGSVGEMIWIKICLDAG</sequence>
<dbReference type="InterPro" id="IPR006676">
    <property type="entry name" value="tRNA_splic"/>
</dbReference>
<evidence type="ECO:0000313" key="7">
    <source>
        <dbReference type="EnsemblPlants" id="ORUFI11G20460.1"/>
    </source>
</evidence>
<evidence type="ECO:0000256" key="3">
    <source>
        <dbReference type="ARBA" id="ARBA00034031"/>
    </source>
</evidence>
<dbReference type="PANTHER" id="PTHR21227">
    <property type="entry name" value="TRNA-SPLICING ENDONUCLEASE SUBUNIT SEN2"/>
    <property type="match status" value="1"/>
</dbReference>
<feature type="compositionally biased region" description="Low complexity" evidence="4">
    <location>
        <begin position="669"/>
        <end position="682"/>
    </location>
</feature>
<dbReference type="GO" id="GO:0000214">
    <property type="term" value="C:tRNA-intron endonuclease complex"/>
    <property type="evidence" value="ECO:0007669"/>
    <property type="project" value="TreeGrafter"/>
</dbReference>
<dbReference type="Gramene" id="ORUFI11G20460.1">
    <property type="protein sequence ID" value="ORUFI11G20460.1"/>
    <property type="gene ID" value="ORUFI11G20460"/>
</dbReference>
<dbReference type="Gene3D" id="3.40.1350.10">
    <property type="match status" value="1"/>
</dbReference>
<feature type="compositionally biased region" description="Low complexity" evidence="4">
    <location>
        <begin position="150"/>
        <end position="160"/>
    </location>
</feature>
<dbReference type="InterPro" id="IPR036167">
    <property type="entry name" value="tRNA_intron_Endo_cat-like_sf"/>
</dbReference>
<name>A0A0E0RAM1_ORYRU</name>
<feature type="compositionally biased region" description="Basic and acidic residues" evidence="4">
    <location>
        <begin position="697"/>
        <end position="707"/>
    </location>
</feature>
<keyword evidence="5" id="KW-0472">Membrane</keyword>
<reference evidence="7" key="2">
    <citation type="submission" date="2015-06" db="UniProtKB">
        <authorList>
            <consortium name="EnsemblPlants"/>
        </authorList>
    </citation>
    <scope>IDENTIFICATION</scope>
</reference>
<feature type="transmembrane region" description="Helical" evidence="5">
    <location>
        <begin position="78"/>
        <end position="96"/>
    </location>
</feature>
<dbReference type="InterPro" id="IPR006678">
    <property type="entry name" value="tRNA_intron_Endonuc_N"/>
</dbReference>
<keyword evidence="8" id="KW-1185">Reference proteome</keyword>
<comment type="similarity">
    <text evidence="1">Belongs to the tRNA-intron endonuclease family.</text>
</comment>
<feature type="region of interest" description="Disordered" evidence="4">
    <location>
        <begin position="624"/>
        <end position="708"/>
    </location>
</feature>
<evidence type="ECO:0000256" key="5">
    <source>
        <dbReference type="SAM" id="Phobius"/>
    </source>
</evidence>
<feature type="transmembrane region" description="Helical" evidence="5">
    <location>
        <begin position="50"/>
        <end position="71"/>
    </location>
</feature>
<dbReference type="InterPro" id="IPR006677">
    <property type="entry name" value="tRNA_intron_Endonuc_cat-like"/>
</dbReference>